<organism evidence="4 5">
    <name type="scientific">Actinopolyspora mzabensis</name>
    <dbReference type="NCBI Taxonomy" id="995066"/>
    <lineage>
        <taxon>Bacteria</taxon>
        <taxon>Bacillati</taxon>
        <taxon>Actinomycetota</taxon>
        <taxon>Actinomycetes</taxon>
        <taxon>Actinopolysporales</taxon>
        <taxon>Actinopolysporaceae</taxon>
        <taxon>Actinopolyspora</taxon>
    </lineage>
</organism>
<feature type="domain" description="EAL" evidence="2">
    <location>
        <begin position="1"/>
        <end position="246"/>
    </location>
</feature>
<dbReference type="PROSITE" id="PS50883">
    <property type="entry name" value="EAL"/>
    <property type="match status" value="1"/>
</dbReference>
<dbReference type="OrthoDB" id="1673646at2"/>
<dbReference type="InterPro" id="IPR050706">
    <property type="entry name" value="Cyclic-di-GMP_PDE-like"/>
</dbReference>
<dbReference type="RefSeq" id="WP_092627704.1">
    <property type="nucleotide sequence ID" value="NZ_FNFM01000005.1"/>
</dbReference>
<sequence>MNPGNIDHVLGPANDVRFAFQPLINIRTGAVVAVEALARPADGHITDFFREAARQKRVGELDVDLAVSAVDRAHEQQSLLPLHLNLFGGTVTHESHRLRALHDKLAEVGRRATEITLELAPPFSRLDTRKLRSEVANLRSHGYRIAVDGVGDGDIPLTLLAELAPDAIKLDRAVIEGLPANAGQAALLESLQGLCNATGAILIAEGPEREEQLTALRAAGVRVVQGNLLASAARRPPTSLQIPEAVAESGDSYGGSKPTPAGPRVTEFLSPATMLSRDATADSVRGVLADHPEISGVVLVDEHNRPEYSIDRNRFLLAVTGPYGHALHAQRPAARLADEPRLVNTATTAMEALTLVSGADHTRVHDDAIVVDEAGRCLGTVRAVHLIRGMAEFKAEQAAALNPLTRLPGSDAIQRDVDARIAAGEVFALSWLDIDGFKTVNDTAGFSAGDELIRSVGRTLTDAATSLGSVRVGHVGGDDFLLVADLDDLVNLARMVLDPPRRAGGIDVTLSLSTLVCTQSGTTSYQEASRLLVPLKKHAKSLTGSSWVMSRIGSDRIDVLRGSHEDIPEQGEPGFPTRDPDPAPPRPDAPGPRHRDGR</sequence>
<accession>A0A1G8ZTW7</accession>
<evidence type="ECO:0000256" key="1">
    <source>
        <dbReference type="SAM" id="MobiDB-lite"/>
    </source>
</evidence>
<dbReference type="Pfam" id="PF00990">
    <property type="entry name" value="GGDEF"/>
    <property type="match status" value="1"/>
</dbReference>
<dbReference type="Pfam" id="PF00563">
    <property type="entry name" value="EAL"/>
    <property type="match status" value="1"/>
</dbReference>
<name>A0A1G8ZTW7_ACTMZ</name>
<protein>
    <submittedName>
        <fullName evidence="4">Diguanylate cyclase (GGDEF) domain-containing protein</fullName>
    </submittedName>
</protein>
<dbReference type="InterPro" id="IPR000160">
    <property type="entry name" value="GGDEF_dom"/>
</dbReference>
<dbReference type="SUPFAM" id="SSF141868">
    <property type="entry name" value="EAL domain-like"/>
    <property type="match status" value="1"/>
</dbReference>
<dbReference type="PANTHER" id="PTHR33121">
    <property type="entry name" value="CYCLIC DI-GMP PHOSPHODIESTERASE PDEF"/>
    <property type="match status" value="1"/>
</dbReference>
<proteinExistence type="predicted"/>
<evidence type="ECO:0000313" key="5">
    <source>
        <dbReference type="Proteomes" id="UP000199213"/>
    </source>
</evidence>
<feature type="region of interest" description="Disordered" evidence="1">
    <location>
        <begin position="560"/>
        <end position="598"/>
    </location>
</feature>
<dbReference type="SUPFAM" id="SSF54631">
    <property type="entry name" value="CBS-domain pair"/>
    <property type="match status" value="1"/>
</dbReference>
<dbReference type="SMART" id="SM00052">
    <property type="entry name" value="EAL"/>
    <property type="match status" value="1"/>
</dbReference>
<dbReference type="Gene3D" id="3.20.20.450">
    <property type="entry name" value="EAL domain"/>
    <property type="match status" value="1"/>
</dbReference>
<dbReference type="CDD" id="cd01948">
    <property type="entry name" value="EAL"/>
    <property type="match status" value="1"/>
</dbReference>
<dbReference type="SUPFAM" id="SSF55073">
    <property type="entry name" value="Nucleotide cyclase"/>
    <property type="match status" value="1"/>
</dbReference>
<dbReference type="AlphaFoldDB" id="A0A1G8ZTW7"/>
<evidence type="ECO:0000259" key="3">
    <source>
        <dbReference type="PROSITE" id="PS50887"/>
    </source>
</evidence>
<keyword evidence="5" id="KW-1185">Reference proteome</keyword>
<dbReference type="PANTHER" id="PTHR33121:SF70">
    <property type="entry name" value="SIGNALING PROTEIN YKOW"/>
    <property type="match status" value="1"/>
</dbReference>
<evidence type="ECO:0000259" key="2">
    <source>
        <dbReference type="PROSITE" id="PS50883"/>
    </source>
</evidence>
<dbReference type="Gene3D" id="3.30.70.270">
    <property type="match status" value="1"/>
</dbReference>
<dbReference type="InterPro" id="IPR046342">
    <property type="entry name" value="CBS_dom_sf"/>
</dbReference>
<gene>
    <name evidence="4" type="ORF">SAMN04487820_105115</name>
</gene>
<dbReference type="InterPro" id="IPR043128">
    <property type="entry name" value="Rev_trsase/Diguanyl_cyclase"/>
</dbReference>
<dbReference type="Proteomes" id="UP000199213">
    <property type="component" value="Unassembled WGS sequence"/>
</dbReference>
<dbReference type="InterPro" id="IPR001633">
    <property type="entry name" value="EAL_dom"/>
</dbReference>
<dbReference type="GO" id="GO:0071111">
    <property type="term" value="F:cyclic-guanylate-specific phosphodiesterase activity"/>
    <property type="evidence" value="ECO:0007669"/>
    <property type="project" value="InterPro"/>
</dbReference>
<dbReference type="InterPro" id="IPR035919">
    <property type="entry name" value="EAL_sf"/>
</dbReference>
<dbReference type="SMART" id="SM00267">
    <property type="entry name" value="GGDEF"/>
    <property type="match status" value="1"/>
</dbReference>
<dbReference type="EMBL" id="FNFM01000005">
    <property type="protein sequence ID" value="SDK18054.1"/>
    <property type="molecule type" value="Genomic_DNA"/>
</dbReference>
<dbReference type="PROSITE" id="PS50887">
    <property type="entry name" value="GGDEF"/>
    <property type="match status" value="1"/>
</dbReference>
<reference evidence="5" key="1">
    <citation type="submission" date="2016-10" db="EMBL/GenBank/DDBJ databases">
        <authorList>
            <person name="Varghese N."/>
            <person name="Submissions S."/>
        </authorList>
    </citation>
    <scope>NUCLEOTIDE SEQUENCE [LARGE SCALE GENOMIC DNA]</scope>
    <source>
        <strain evidence="5">DSM 45460</strain>
    </source>
</reference>
<evidence type="ECO:0000313" key="4">
    <source>
        <dbReference type="EMBL" id="SDK18054.1"/>
    </source>
</evidence>
<dbReference type="InterPro" id="IPR029787">
    <property type="entry name" value="Nucleotide_cyclase"/>
</dbReference>
<feature type="domain" description="GGDEF" evidence="3">
    <location>
        <begin position="425"/>
        <end position="552"/>
    </location>
</feature>